<proteinExistence type="predicted"/>
<sequence length="176" mass="20488">MIKGIMSEVSDFNHQGKWTSDDGGETGILEFHLSDDKEALTEVNFYRSGEIIIFSLTKHYNEKSKLYMMETAYNFISNMFSQSMVIVCSSVDNDKITGTFLFNGSFKGKFKVEYLSEEDIKKKREDIEAEKIRALNEIEMKEIKEKLEVKEMILKSMIDEVNDMRRDLCKLRAKCN</sequence>
<organism evidence="2">
    <name type="scientific">Pithovirus LCPAC403</name>
    <dbReference type="NCBI Taxonomy" id="2506596"/>
    <lineage>
        <taxon>Viruses</taxon>
        <taxon>Pithoviruses</taxon>
    </lineage>
</organism>
<evidence type="ECO:0000256" key="1">
    <source>
        <dbReference type="SAM" id="Coils"/>
    </source>
</evidence>
<accession>A0A481ZB62</accession>
<keyword evidence="1" id="KW-0175">Coiled coil</keyword>
<protein>
    <submittedName>
        <fullName evidence="2">Uncharacterized protein</fullName>
    </submittedName>
</protein>
<feature type="coiled-coil region" evidence="1">
    <location>
        <begin position="117"/>
        <end position="160"/>
    </location>
</feature>
<dbReference type="EMBL" id="MK500589">
    <property type="protein sequence ID" value="QBK93017.1"/>
    <property type="molecule type" value="Genomic_DNA"/>
</dbReference>
<evidence type="ECO:0000313" key="2">
    <source>
        <dbReference type="EMBL" id="QBK93017.1"/>
    </source>
</evidence>
<reference evidence="2" key="1">
    <citation type="journal article" date="2019" name="MBio">
        <title>Virus Genomes from Deep Sea Sediments Expand the Ocean Megavirome and Support Independent Origins of Viral Gigantism.</title>
        <authorList>
            <person name="Backstrom D."/>
            <person name="Yutin N."/>
            <person name="Jorgensen S.L."/>
            <person name="Dharamshi J."/>
            <person name="Homa F."/>
            <person name="Zaremba-Niedwiedzka K."/>
            <person name="Spang A."/>
            <person name="Wolf Y.I."/>
            <person name="Koonin E.V."/>
            <person name="Ettema T.J."/>
        </authorList>
    </citation>
    <scope>NUCLEOTIDE SEQUENCE</scope>
</reference>
<gene>
    <name evidence="2" type="ORF">LCPAC403_01510</name>
</gene>
<name>A0A481ZB62_9VIRU</name>